<dbReference type="SMART" id="SM00044">
    <property type="entry name" value="CYCc"/>
    <property type="match status" value="1"/>
</dbReference>
<dbReference type="InterPro" id="IPR001054">
    <property type="entry name" value="A/G_cyclase"/>
</dbReference>
<dbReference type="InterPro" id="IPR029787">
    <property type="entry name" value="Nucleotide_cyclase"/>
</dbReference>
<dbReference type="RefSeq" id="WP_091969405.1">
    <property type="nucleotide sequence ID" value="NZ_FOPM01000004.1"/>
</dbReference>
<dbReference type="GO" id="GO:0009190">
    <property type="term" value="P:cyclic nucleotide biosynthetic process"/>
    <property type="evidence" value="ECO:0007669"/>
    <property type="project" value="InterPro"/>
</dbReference>
<evidence type="ECO:0000313" key="4">
    <source>
        <dbReference type="Proteomes" id="UP000199229"/>
    </source>
</evidence>
<dbReference type="PANTHER" id="PTHR43081:SF1">
    <property type="entry name" value="ADENYLATE CYCLASE, TERMINAL-DIFFERENTIATION SPECIFIC"/>
    <property type="match status" value="1"/>
</dbReference>
<dbReference type="AlphaFoldDB" id="A0A1I2S5I9"/>
<dbReference type="OrthoDB" id="9789782at2"/>
<dbReference type="PANTHER" id="PTHR43081">
    <property type="entry name" value="ADENYLATE CYCLASE, TERMINAL-DIFFERENTIATION SPECIFIC-RELATED"/>
    <property type="match status" value="1"/>
</dbReference>
<sequence length="457" mass="49522">MRLPTRRRPVQGDQTVMRLAQSASGRRSLVLHLVIVLVLLATAQGFDGSTHTVNHWIVLVIYAVCSICLGIADWREAYRGQRLEYGGTDPETSADPEWLAWTATLLNAGVALFLVVEHMLVGAVETGETATAVSRLPAFLLLLQTGLSMRVLHTAVFACLVSLAWGGTILLVLVDPDSALLGPHVTLAEEVPGLLTFMAASLVVIDGVRRLRSAVTTALRMERERTALARFVPTRVVGDLESPGVETVRSRHACLFALDLRGFSAFTRAHAQEEVVRALLDVRALTHETVTEHGGIVDKYVGDGILAQFVTGRPQAQAHAALACGRAILMRLATLNEERAREGRPILRITMALHCGEVLVGVFDDGHRAEFTVLGQAMNTLARIESQAKAQNLRLAVSNTFLQLLGPAVRSELTLTPMPPSDCEDTRDLTLFAVSWPEAQRQPQRVPAAWGSGIGGL</sequence>
<dbReference type="GO" id="GO:0004016">
    <property type="term" value="F:adenylate cyclase activity"/>
    <property type="evidence" value="ECO:0007669"/>
    <property type="project" value="UniProtKB-ARBA"/>
</dbReference>
<keyword evidence="1" id="KW-0472">Membrane</keyword>
<keyword evidence="1" id="KW-0812">Transmembrane</keyword>
<evidence type="ECO:0000313" key="3">
    <source>
        <dbReference type="EMBL" id="SFG47603.1"/>
    </source>
</evidence>
<feature type="transmembrane region" description="Helical" evidence="1">
    <location>
        <begin position="55"/>
        <end position="72"/>
    </location>
</feature>
<keyword evidence="1" id="KW-1133">Transmembrane helix</keyword>
<dbReference type="InterPro" id="IPR050697">
    <property type="entry name" value="Adenylyl/Guanylyl_Cyclase_3/4"/>
</dbReference>
<protein>
    <submittedName>
        <fullName evidence="3">Adenylate cyclase, class 3</fullName>
    </submittedName>
</protein>
<gene>
    <name evidence="3" type="ORF">SAMN05192565_10417</name>
</gene>
<name>A0A1I2S5I9_9HYPH</name>
<dbReference type="Proteomes" id="UP000199229">
    <property type="component" value="Unassembled WGS sequence"/>
</dbReference>
<keyword evidence="4" id="KW-1185">Reference proteome</keyword>
<evidence type="ECO:0000256" key="1">
    <source>
        <dbReference type="SAM" id="Phobius"/>
    </source>
</evidence>
<feature type="transmembrane region" description="Helical" evidence="1">
    <location>
        <begin position="151"/>
        <end position="174"/>
    </location>
</feature>
<dbReference type="GO" id="GO:0035556">
    <property type="term" value="P:intracellular signal transduction"/>
    <property type="evidence" value="ECO:0007669"/>
    <property type="project" value="InterPro"/>
</dbReference>
<evidence type="ECO:0000259" key="2">
    <source>
        <dbReference type="PROSITE" id="PS50125"/>
    </source>
</evidence>
<dbReference type="CDD" id="cd07302">
    <property type="entry name" value="CHD"/>
    <property type="match status" value="1"/>
</dbReference>
<feature type="domain" description="Guanylate cyclase" evidence="2">
    <location>
        <begin position="254"/>
        <end position="385"/>
    </location>
</feature>
<dbReference type="Gene3D" id="3.30.70.1230">
    <property type="entry name" value="Nucleotide cyclase"/>
    <property type="match status" value="1"/>
</dbReference>
<dbReference type="PROSITE" id="PS50125">
    <property type="entry name" value="GUANYLATE_CYCLASE_2"/>
    <property type="match status" value="1"/>
</dbReference>
<organism evidence="3 4">
    <name type="scientific">Methylobacterium gossipiicola</name>
    <dbReference type="NCBI Taxonomy" id="582675"/>
    <lineage>
        <taxon>Bacteria</taxon>
        <taxon>Pseudomonadati</taxon>
        <taxon>Pseudomonadota</taxon>
        <taxon>Alphaproteobacteria</taxon>
        <taxon>Hyphomicrobiales</taxon>
        <taxon>Methylobacteriaceae</taxon>
        <taxon>Methylobacterium</taxon>
    </lineage>
</organism>
<dbReference type="SUPFAM" id="SSF55073">
    <property type="entry name" value="Nucleotide cyclase"/>
    <property type="match status" value="1"/>
</dbReference>
<accession>A0A1I2S5I9</accession>
<dbReference type="STRING" id="582675.SAMN05192565_10417"/>
<dbReference type="EMBL" id="FOPM01000004">
    <property type="protein sequence ID" value="SFG47603.1"/>
    <property type="molecule type" value="Genomic_DNA"/>
</dbReference>
<dbReference type="Pfam" id="PF00211">
    <property type="entry name" value="Guanylate_cyc"/>
    <property type="match status" value="1"/>
</dbReference>
<reference evidence="4" key="1">
    <citation type="submission" date="2016-10" db="EMBL/GenBank/DDBJ databases">
        <authorList>
            <person name="Varghese N."/>
            <person name="Submissions S."/>
        </authorList>
    </citation>
    <scope>NUCLEOTIDE SEQUENCE [LARGE SCALE GENOMIC DNA]</scope>
    <source>
        <strain evidence="4">Gh-105</strain>
    </source>
</reference>
<proteinExistence type="predicted"/>